<sequence>MCATHHTRSLGSRAPILEACCPRNHVRRPSLRAGENDVSRRLSAVALVRPPRCSPVVACAGSAEFRYRLLQRHQQLLARPAGARPHARRPDLPRLRLRRTAAGRRTGPAAAPASADCLGWSVPARRTGAGRLAAAGLPQLLELNSARARPLGLSGHPGRRCAPCPEKAVSAPPRGSMEAQPATWAGQPTTDSMHYLNQAAGGLMPDSVLHAVSHYMQREQALGAYIASQQVQPQLQQLYARLAELLHCQPADIALTTGNTHGWCAVVGALPLEAGDRVLVTPGEWGGNYAMLRQLQARTGCVVEEMPCTPGGALDMAALQASVDARVKLVALTWVPANGCTVYDAVALGQLCARHGIPYIVDAAQALGHIPVDVQALQCDALTAPGRKWLCGPRGTGLVYLKPGFAARLQPMTVDHVSCPITPTGPVLRQDARVLEQSEASMALRLGLLAALDTAQAQGWPQRFAAIAQRATQLRAALAQVPGLSVHSLPDAPAGCGIVPFTLEGCTPAQVQQALLAQDIQVAASGMGYTPLDMQARGLTAVVRASVAWHTSEADIAALVSALQRLAASHTVPA</sequence>
<keyword evidence="4" id="KW-0032">Aminotransferase</keyword>
<proteinExistence type="predicted"/>
<dbReference type="OrthoDB" id="9764293at2"/>
<feature type="region of interest" description="Disordered" evidence="2">
    <location>
        <begin position="154"/>
        <end position="186"/>
    </location>
</feature>
<evidence type="ECO:0000256" key="1">
    <source>
        <dbReference type="ARBA" id="ARBA00022898"/>
    </source>
</evidence>
<dbReference type="STRING" id="1219032.GCA_001515545_03645"/>
<gene>
    <name evidence="4" type="ORF">CRM82_00460</name>
</gene>
<dbReference type="Proteomes" id="UP000220246">
    <property type="component" value="Unassembled WGS sequence"/>
</dbReference>
<dbReference type="PANTHER" id="PTHR43586">
    <property type="entry name" value="CYSTEINE DESULFURASE"/>
    <property type="match status" value="1"/>
</dbReference>
<keyword evidence="5" id="KW-1185">Reference proteome</keyword>
<dbReference type="Gene3D" id="3.40.640.10">
    <property type="entry name" value="Type I PLP-dependent aspartate aminotransferase-like (Major domain)"/>
    <property type="match status" value="1"/>
</dbReference>
<organism evidence="4 5">
    <name type="scientific">Comamonas terrigena</name>
    <dbReference type="NCBI Taxonomy" id="32013"/>
    <lineage>
        <taxon>Bacteria</taxon>
        <taxon>Pseudomonadati</taxon>
        <taxon>Pseudomonadota</taxon>
        <taxon>Betaproteobacteria</taxon>
        <taxon>Burkholderiales</taxon>
        <taxon>Comamonadaceae</taxon>
        <taxon>Comamonas</taxon>
    </lineage>
</organism>
<dbReference type="AlphaFoldDB" id="A0A2A7UPU9"/>
<dbReference type="SUPFAM" id="SSF53383">
    <property type="entry name" value="PLP-dependent transferases"/>
    <property type="match status" value="1"/>
</dbReference>
<dbReference type="Pfam" id="PF00266">
    <property type="entry name" value="Aminotran_5"/>
    <property type="match status" value="1"/>
</dbReference>
<evidence type="ECO:0000259" key="3">
    <source>
        <dbReference type="Pfam" id="PF00266"/>
    </source>
</evidence>
<name>A0A2A7UPU9_COMTR</name>
<comment type="caution">
    <text evidence="4">The sequence shown here is derived from an EMBL/GenBank/DDBJ whole genome shotgun (WGS) entry which is preliminary data.</text>
</comment>
<keyword evidence="1" id="KW-0663">Pyridoxal phosphate</keyword>
<dbReference type="InterPro" id="IPR015421">
    <property type="entry name" value="PyrdxlP-dep_Trfase_major"/>
</dbReference>
<dbReference type="GO" id="GO:0008483">
    <property type="term" value="F:transaminase activity"/>
    <property type="evidence" value="ECO:0007669"/>
    <property type="project" value="UniProtKB-KW"/>
</dbReference>
<feature type="domain" description="Aminotransferase class V" evidence="3">
    <location>
        <begin position="195"/>
        <end position="559"/>
    </location>
</feature>
<keyword evidence="4" id="KW-0808">Transferase</keyword>
<protein>
    <submittedName>
        <fullName evidence="4">Aminotransferase class V-fold PLP-dependent enzyme</fullName>
    </submittedName>
</protein>
<dbReference type="InterPro" id="IPR000192">
    <property type="entry name" value="Aminotrans_V_dom"/>
</dbReference>
<dbReference type="PANTHER" id="PTHR43586:SF24">
    <property type="entry name" value="BLR4730 PROTEIN"/>
    <property type="match status" value="1"/>
</dbReference>
<evidence type="ECO:0000313" key="4">
    <source>
        <dbReference type="EMBL" id="PEH87288.1"/>
    </source>
</evidence>
<reference evidence="5" key="1">
    <citation type="submission" date="2017-09" db="EMBL/GenBank/DDBJ databases">
        <title>FDA dAtabase for Regulatory Grade micrObial Sequences (FDA-ARGOS): Supporting development and validation of Infectious Disease Dx tests.</title>
        <authorList>
            <person name="Minogue T."/>
            <person name="Wolcott M."/>
            <person name="Wasieloski L."/>
            <person name="Aguilar W."/>
            <person name="Moore D."/>
            <person name="Tallon L."/>
            <person name="Sadzewicz L."/>
            <person name="Ott S."/>
            <person name="Zhao X."/>
            <person name="Nagaraj S."/>
            <person name="Vavikolanu K."/>
            <person name="Aluvathingal J."/>
            <person name="Nadendla S."/>
            <person name="Sichtig H."/>
        </authorList>
    </citation>
    <scope>NUCLEOTIDE SEQUENCE [LARGE SCALE GENOMIC DNA]</scope>
    <source>
        <strain evidence="5">FDAARGOS_394</strain>
    </source>
</reference>
<dbReference type="InterPro" id="IPR015424">
    <property type="entry name" value="PyrdxlP-dep_Trfase"/>
</dbReference>
<dbReference type="Gene3D" id="3.90.1150.10">
    <property type="entry name" value="Aspartate Aminotransferase, domain 1"/>
    <property type="match status" value="1"/>
</dbReference>
<dbReference type="EMBL" id="PDEA01000001">
    <property type="protein sequence ID" value="PEH87288.1"/>
    <property type="molecule type" value="Genomic_DNA"/>
</dbReference>
<accession>A0A2A7UPU9</accession>
<evidence type="ECO:0000256" key="2">
    <source>
        <dbReference type="SAM" id="MobiDB-lite"/>
    </source>
</evidence>
<dbReference type="InterPro" id="IPR015422">
    <property type="entry name" value="PyrdxlP-dep_Trfase_small"/>
</dbReference>
<evidence type="ECO:0000313" key="5">
    <source>
        <dbReference type="Proteomes" id="UP000220246"/>
    </source>
</evidence>